<protein>
    <submittedName>
        <fullName evidence="1">Uncharacterized protein</fullName>
    </submittedName>
</protein>
<name>X0SYJ7_9ZZZZ</name>
<organism evidence="1">
    <name type="scientific">marine sediment metagenome</name>
    <dbReference type="NCBI Taxonomy" id="412755"/>
    <lineage>
        <taxon>unclassified sequences</taxon>
        <taxon>metagenomes</taxon>
        <taxon>ecological metagenomes</taxon>
    </lineage>
</organism>
<gene>
    <name evidence="1" type="ORF">S01H1_09024</name>
</gene>
<dbReference type="AlphaFoldDB" id="X0SYJ7"/>
<evidence type="ECO:0000313" key="1">
    <source>
        <dbReference type="EMBL" id="GAF80972.1"/>
    </source>
</evidence>
<sequence length="108" mass="11719">MDCTMKTAVFDVIYSDTVPECDCGGLVKSYKLHNHAIYACACDGCGESISGNSPQEAIDNFSTFCNKHLHKDVDPTCKGCVTKCNAPVGKFLLPPLFGRWGCYVSAEE</sequence>
<dbReference type="EMBL" id="BARS01004617">
    <property type="protein sequence ID" value="GAF80972.1"/>
    <property type="molecule type" value="Genomic_DNA"/>
</dbReference>
<reference evidence="1" key="1">
    <citation type="journal article" date="2014" name="Front. Microbiol.">
        <title>High frequency of phylogenetically diverse reductive dehalogenase-homologous genes in deep subseafloor sedimentary metagenomes.</title>
        <authorList>
            <person name="Kawai M."/>
            <person name="Futagami T."/>
            <person name="Toyoda A."/>
            <person name="Takaki Y."/>
            <person name="Nishi S."/>
            <person name="Hori S."/>
            <person name="Arai W."/>
            <person name="Tsubouchi T."/>
            <person name="Morono Y."/>
            <person name="Uchiyama I."/>
            <person name="Ito T."/>
            <person name="Fujiyama A."/>
            <person name="Inagaki F."/>
            <person name="Takami H."/>
        </authorList>
    </citation>
    <scope>NUCLEOTIDE SEQUENCE</scope>
    <source>
        <strain evidence="1">Expedition CK06-06</strain>
    </source>
</reference>
<comment type="caution">
    <text evidence="1">The sequence shown here is derived from an EMBL/GenBank/DDBJ whole genome shotgun (WGS) entry which is preliminary data.</text>
</comment>
<proteinExistence type="predicted"/>
<accession>X0SYJ7</accession>